<organism evidence="1 2">
    <name type="scientific">Moheibacter lacus</name>
    <dbReference type="NCBI Taxonomy" id="2745851"/>
    <lineage>
        <taxon>Bacteria</taxon>
        <taxon>Pseudomonadati</taxon>
        <taxon>Bacteroidota</taxon>
        <taxon>Flavobacteriia</taxon>
        <taxon>Flavobacteriales</taxon>
        <taxon>Weeksellaceae</taxon>
        <taxon>Moheibacter</taxon>
    </lineage>
</organism>
<keyword evidence="2" id="KW-1185">Reference proteome</keyword>
<name>A0A838ZMS1_9FLAO</name>
<comment type="caution">
    <text evidence="1">The sequence shown here is derived from an EMBL/GenBank/DDBJ whole genome shotgun (WGS) entry which is preliminary data.</text>
</comment>
<proteinExistence type="predicted"/>
<dbReference type="Gene3D" id="3.30.530.20">
    <property type="match status" value="1"/>
</dbReference>
<dbReference type="SUPFAM" id="SSF55961">
    <property type="entry name" value="Bet v1-like"/>
    <property type="match status" value="1"/>
</dbReference>
<dbReference type="Proteomes" id="UP000552241">
    <property type="component" value="Unassembled WGS sequence"/>
</dbReference>
<dbReference type="CDD" id="cd07812">
    <property type="entry name" value="SRPBCC"/>
    <property type="match status" value="1"/>
</dbReference>
<gene>
    <name evidence="1" type="ORF">HU137_08750</name>
</gene>
<protein>
    <submittedName>
        <fullName evidence="1">SRPBCC family protein</fullName>
    </submittedName>
</protein>
<accession>A0A838ZMS1</accession>
<dbReference type="RefSeq" id="WP_182043464.1">
    <property type="nucleotide sequence ID" value="NZ_JACDZE010000002.1"/>
</dbReference>
<dbReference type="EMBL" id="JACDZE010000002">
    <property type="protein sequence ID" value="MBA5629854.1"/>
    <property type="molecule type" value="Genomic_DNA"/>
</dbReference>
<dbReference type="AlphaFoldDB" id="A0A838ZMS1"/>
<dbReference type="Pfam" id="PF10604">
    <property type="entry name" value="Polyketide_cyc2"/>
    <property type="match status" value="1"/>
</dbReference>
<evidence type="ECO:0000313" key="1">
    <source>
        <dbReference type="EMBL" id="MBA5629854.1"/>
    </source>
</evidence>
<dbReference type="InterPro" id="IPR023393">
    <property type="entry name" value="START-like_dom_sf"/>
</dbReference>
<sequence>MKYSQEITIDAPIQKVIQLFDDPDQMDKWMKGLISFEHLSGTQGQPGAKSKLKFQMGKREIEMIETITVRNLPHEFSGTYDAKGVHNIVKNYFEEISENQTRYTTENEFQMKGFMKIMAWLMPGAFKKQSLQYLKDFKAFVERTNS</sequence>
<evidence type="ECO:0000313" key="2">
    <source>
        <dbReference type="Proteomes" id="UP000552241"/>
    </source>
</evidence>
<reference evidence="1 2" key="1">
    <citation type="submission" date="2020-07" db="EMBL/GenBank/DDBJ databases">
        <title>Moheibacter lacus sp. nov., a member of the family Flavobacteriaceae isolated from freshwater lake sediment.</title>
        <authorList>
            <person name="Liu Y."/>
        </authorList>
    </citation>
    <scope>NUCLEOTIDE SEQUENCE [LARGE SCALE GENOMIC DNA]</scope>
    <source>
        <strain evidence="1 2">BDHS18</strain>
    </source>
</reference>
<dbReference type="InterPro" id="IPR019587">
    <property type="entry name" value="Polyketide_cyclase/dehydratase"/>
</dbReference>